<feature type="non-terminal residue" evidence="1">
    <location>
        <position position="1"/>
    </location>
</feature>
<comment type="caution">
    <text evidence="1">The sequence shown here is derived from an EMBL/GenBank/DDBJ whole genome shotgun (WGS) entry which is preliminary data.</text>
</comment>
<protein>
    <submittedName>
        <fullName evidence="1">Uncharacterized protein</fullName>
    </submittedName>
</protein>
<dbReference type="Proteomes" id="UP001432322">
    <property type="component" value="Unassembled WGS sequence"/>
</dbReference>
<dbReference type="EMBL" id="BTSY01000003">
    <property type="protein sequence ID" value="GMT17611.1"/>
    <property type="molecule type" value="Genomic_DNA"/>
</dbReference>
<proteinExistence type="predicted"/>
<accession>A0AAV5VD58</accession>
<sequence>ILKGQNLDLSFLSTLLKRRNLANSHVFISVQTQHQQVTCARILDEIQDIESIVFLRADSYPSHDDPQIEECADVTLQHLVSQARATKILMHDYTALGLICAFKVSD</sequence>
<keyword evidence="2" id="KW-1185">Reference proteome</keyword>
<evidence type="ECO:0000313" key="2">
    <source>
        <dbReference type="Proteomes" id="UP001432322"/>
    </source>
</evidence>
<dbReference type="AlphaFoldDB" id="A0AAV5VD58"/>
<evidence type="ECO:0000313" key="1">
    <source>
        <dbReference type="EMBL" id="GMT17611.1"/>
    </source>
</evidence>
<gene>
    <name evidence="1" type="ORF">PFISCL1PPCAC_8908</name>
</gene>
<reference evidence="1" key="1">
    <citation type="submission" date="2023-10" db="EMBL/GenBank/DDBJ databases">
        <title>Genome assembly of Pristionchus species.</title>
        <authorList>
            <person name="Yoshida K."/>
            <person name="Sommer R.J."/>
        </authorList>
    </citation>
    <scope>NUCLEOTIDE SEQUENCE</scope>
    <source>
        <strain evidence="1">RS5133</strain>
    </source>
</reference>
<name>A0AAV5VD58_9BILA</name>
<organism evidence="1 2">
    <name type="scientific">Pristionchus fissidentatus</name>
    <dbReference type="NCBI Taxonomy" id="1538716"/>
    <lineage>
        <taxon>Eukaryota</taxon>
        <taxon>Metazoa</taxon>
        <taxon>Ecdysozoa</taxon>
        <taxon>Nematoda</taxon>
        <taxon>Chromadorea</taxon>
        <taxon>Rhabditida</taxon>
        <taxon>Rhabditina</taxon>
        <taxon>Diplogasteromorpha</taxon>
        <taxon>Diplogasteroidea</taxon>
        <taxon>Neodiplogasteridae</taxon>
        <taxon>Pristionchus</taxon>
    </lineage>
</organism>
<feature type="non-terminal residue" evidence="1">
    <location>
        <position position="106"/>
    </location>
</feature>